<sequence length="411" mass="45427">MMRMALLQRTNSRFASDLWRRLATRHGEMSSMLSTDSGAPQHEAIAPSHHSTVDRFAKSRPLLASNRYHSSSTNANESTDASSTKTYSNRPATVAATTIPASSNSNDHRVKLSYLDQGIVHVQLSRPQKLNSLDMPMFESIAESASRLQNDRTVRVVILSGEGRAFCTGLDAKSVALEAGSGALERLLERPSGYGGVEEGEFGAGCCFFVEIHFVFCCSVILVCSPVTHDSFFLVVLKDNCQFPSLRYFTECASVEQTGMQIALGADFRFSTPDCQLSIMEARWGLIPDMSASVTLRELVRIDVAKELTMTGRIISGLEGEKIGLVTRCVEDPMAEALRVAREIVERSPDSVAATKELFNATWVADEEQCLKQETSLQLKLIKTYNQIAASGRQFGVSLPYFRRQDWDVRL</sequence>
<comment type="caution">
    <text evidence="4">The sequence shown here is derived from an EMBL/GenBank/DDBJ whole genome shotgun (WGS) entry which is preliminary data.</text>
</comment>
<dbReference type="Gene3D" id="3.90.226.10">
    <property type="entry name" value="2-enoyl-CoA Hydratase, Chain A, domain 1"/>
    <property type="match status" value="2"/>
</dbReference>
<dbReference type="Pfam" id="PF00378">
    <property type="entry name" value="ECH_1"/>
    <property type="match status" value="1"/>
</dbReference>
<accession>A0ABD3PWU0</accession>
<feature type="compositionally biased region" description="Polar residues" evidence="2">
    <location>
        <begin position="67"/>
        <end position="89"/>
    </location>
</feature>
<comment type="similarity">
    <text evidence="1">Belongs to the enoyl-CoA hydratase/isomerase family.</text>
</comment>
<dbReference type="PANTHER" id="PTHR43149">
    <property type="entry name" value="ENOYL-COA HYDRATASE"/>
    <property type="match status" value="1"/>
</dbReference>
<organism evidence="4 5">
    <name type="scientific">Cyclotella cryptica</name>
    <dbReference type="NCBI Taxonomy" id="29204"/>
    <lineage>
        <taxon>Eukaryota</taxon>
        <taxon>Sar</taxon>
        <taxon>Stramenopiles</taxon>
        <taxon>Ochrophyta</taxon>
        <taxon>Bacillariophyta</taxon>
        <taxon>Coscinodiscophyceae</taxon>
        <taxon>Thalassiosirophycidae</taxon>
        <taxon>Stephanodiscales</taxon>
        <taxon>Stephanodiscaceae</taxon>
        <taxon>Cyclotella</taxon>
    </lineage>
</organism>
<dbReference type="PANTHER" id="PTHR43149:SF1">
    <property type="entry name" value="DELTA(3,5)-DELTA(2,4)-DIENOYL-COA ISOMERASE, MITOCHONDRIAL"/>
    <property type="match status" value="1"/>
</dbReference>
<protein>
    <recommendedName>
        <fullName evidence="3">Enoyl-CoA hydratase/isomerase domain-containing protein</fullName>
    </recommendedName>
</protein>
<dbReference type="Pfam" id="PF16113">
    <property type="entry name" value="ECH_2"/>
    <property type="match status" value="1"/>
</dbReference>
<feature type="domain" description="Enoyl-CoA hydratase/isomerase" evidence="3">
    <location>
        <begin position="121"/>
        <end position="181"/>
    </location>
</feature>
<evidence type="ECO:0000313" key="4">
    <source>
        <dbReference type="EMBL" id="KAL3792287.1"/>
    </source>
</evidence>
<dbReference type="EMBL" id="JABMIG020000103">
    <property type="protein sequence ID" value="KAL3792287.1"/>
    <property type="molecule type" value="Genomic_DNA"/>
</dbReference>
<proteinExistence type="inferred from homology"/>
<reference evidence="4 5" key="1">
    <citation type="journal article" date="2020" name="G3 (Bethesda)">
        <title>Improved Reference Genome for Cyclotella cryptica CCMP332, a Model for Cell Wall Morphogenesis, Salinity Adaptation, and Lipid Production in Diatoms (Bacillariophyta).</title>
        <authorList>
            <person name="Roberts W.R."/>
            <person name="Downey K.M."/>
            <person name="Ruck E.C."/>
            <person name="Traller J.C."/>
            <person name="Alverson A.J."/>
        </authorList>
    </citation>
    <scope>NUCLEOTIDE SEQUENCE [LARGE SCALE GENOMIC DNA]</scope>
    <source>
        <strain evidence="4 5">CCMP332</strain>
    </source>
</reference>
<name>A0ABD3PWU0_9STRA</name>
<dbReference type="SUPFAM" id="SSF52096">
    <property type="entry name" value="ClpP/crotonase"/>
    <property type="match status" value="2"/>
</dbReference>
<dbReference type="AlphaFoldDB" id="A0ABD3PWU0"/>
<dbReference type="Proteomes" id="UP001516023">
    <property type="component" value="Unassembled WGS sequence"/>
</dbReference>
<dbReference type="InterPro" id="IPR045004">
    <property type="entry name" value="ECH_dom"/>
</dbReference>
<evidence type="ECO:0000256" key="1">
    <source>
        <dbReference type="ARBA" id="ARBA00005254"/>
    </source>
</evidence>
<dbReference type="InterPro" id="IPR001753">
    <property type="entry name" value="Enoyl-CoA_hydra/iso"/>
</dbReference>
<evidence type="ECO:0000259" key="3">
    <source>
        <dbReference type="Pfam" id="PF16113"/>
    </source>
</evidence>
<dbReference type="CDD" id="cd06558">
    <property type="entry name" value="crotonase-like"/>
    <property type="match status" value="1"/>
</dbReference>
<dbReference type="InterPro" id="IPR029045">
    <property type="entry name" value="ClpP/crotonase-like_dom_sf"/>
</dbReference>
<feature type="region of interest" description="Disordered" evidence="2">
    <location>
        <begin position="31"/>
        <end position="89"/>
    </location>
</feature>
<evidence type="ECO:0000256" key="2">
    <source>
        <dbReference type="SAM" id="MobiDB-lite"/>
    </source>
</evidence>
<keyword evidence="5" id="KW-1185">Reference proteome</keyword>
<evidence type="ECO:0000313" key="5">
    <source>
        <dbReference type="Proteomes" id="UP001516023"/>
    </source>
</evidence>
<dbReference type="InterPro" id="IPR045002">
    <property type="entry name" value="Ech1-like"/>
</dbReference>
<gene>
    <name evidence="4" type="ORF">HJC23_006199</name>
</gene>